<dbReference type="EMBL" id="GAIX01014314">
    <property type="protein sequence ID" value="JAA78246.1"/>
    <property type="molecule type" value="Transcribed_RNA"/>
</dbReference>
<protein>
    <submittedName>
        <fullName evidence="1">Translationally controlled tumor protein</fullName>
    </submittedName>
</protein>
<reference evidence="1" key="2">
    <citation type="submission" date="2013-05" db="EMBL/GenBank/DDBJ databases">
        <authorList>
            <person name="Carter J.-M."/>
            <person name="Baker S.C."/>
            <person name="Pink R."/>
            <person name="Carter D.R.F."/>
            <person name="Collins A."/>
            <person name="Tomlin J."/>
            <person name="Gibbs M."/>
            <person name="Breuker C.J."/>
        </authorList>
    </citation>
    <scope>NUCLEOTIDE SEQUENCE</scope>
    <source>
        <tissue evidence="1">Ovary</tissue>
    </source>
</reference>
<evidence type="ECO:0000313" key="1">
    <source>
        <dbReference type="EMBL" id="JAA78246.1"/>
    </source>
</evidence>
<proteinExistence type="predicted"/>
<name>S4NHN7_9NEOP</name>
<dbReference type="AlphaFoldDB" id="S4NHN7"/>
<organism evidence="1">
    <name type="scientific">Pararge aegeria</name>
    <name type="common">speckled wood butterfly</name>
    <dbReference type="NCBI Taxonomy" id="116150"/>
    <lineage>
        <taxon>Eukaryota</taxon>
        <taxon>Metazoa</taxon>
        <taxon>Ecdysozoa</taxon>
        <taxon>Arthropoda</taxon>
        <taxon>Hexapoda</taxon>
        <taxon>Insecta</taxon>
        <taxon>Pterygota</taxon>
        <taxon>Neoptera</taxon>
        <taxon>Endopterygota</taxon>
        <taxon>Lepidoptera</taxon>
        <taxon>Glossata</taxon>
        <taxon>Ditrysia</taxon>
        <taxon>Papilionoidea</taxon>
        <taxon>Nymphalidae</taxon>
        <taxon>Satyrinae</taxon>
        <taxon>Satyrini</taxon>
        <taxon>Parargina</taxon>
        <taxon>Pararge</taxon>
    </lineage>
</organism>
<accession>S4NHN7</accession>
<sequence length="87" mass="9863">MMLTSSHLCCQLLMQKRMKMRKKRVKLHNFAIKDAYNALNTIKSVFLKKGGLSDDVVKSITKLDCALDVITHTGGKQTTINDFFSNK</sequence>
<reference evidence="1" key="1">
    <citation type="journal article" date="2013" name="BMC Genomics">
        <title>Unscrambling butterfly oogenesis.</title>
        <authorList>
            <person name="Carter J.M."/>
            <person name="Baker S.C."/>
            <person name="Pink R."/>
            <person name="Carter D.R."/>
            <person name="Collins A."/>
            <person name="Tomlin J."/>
            <person name="Gibbs M."/>
            <person name="Breuker C.J."/>
        </authorList>
    </citation>
    <scope>NUCLEOTIDE SEQUENCE</scope>
    <source>
        <tissue evidence="1">Ovary</tissue>
    </source>
</reference>